<dbReference type="PANTHER" id="PTHR21284:SF12">
    <property type="entry name" value="EG:80H7.2 PROTEIN"/>
    <property type="match status" value="1"/>
</dbReference>
<dbReference type="InterPro" id="IPR004031">
    <property type="entry name" value="PMP22/EMP/MP20/Claudin"/>
</dbReference>
<dbReference type="AlphaFoldDB" id="A0A6P7S5S3"/>
<keyword evidence="2" id="KW-0812">Transmembrane</keyword>
<dbReference type="KEGG" id="osn:115209321"/>
<comment type="subcellular location">
    <subcellularLocation>
        <location evidence="1">Membrane</location>
        <topology evidence="1">Multi-pass membrane protein</topology>
    </subcellularLocation>
</comment>
<proteinExistence type="predicted"/>
<dbReference type="RefSeq" id="XP_029633525.1">
    <property type="nucleotide sequence ID" value="XM_029777665.2"/>
</dbReference>
<evidence type="ECO:0000256" key="2">
    <source>
        <dbReference type="ARBA" id="ARBA00022692"/>
    </source>
</evidence>
<sequence length="218" mass="24215">MASEKCSFGIGLGLLILSFTLYIIGFSTSYWLETFEEVKVGLERLGLWEICFTRDGMSLNSGDQARGITYKNCYWVFHENIRLASDTFAIPFFLGTQLLSAFSVALLILVLIMAVIRMCGCCQTGYKVHVAVISALLTLLAITFQISALLLFGLKTGHKDWLTNHRHIHLSWSYGLCAGGALILIFAALFFALAAFSAYDTKKAKAKAKKFALSVHRY</sequence>
<dbReference type="Pfam" id="PF13903">
    <property type="entry name" value="Claudin_2"/>
    <property type="match status" value="1"/>
</dbReference>
<protein>
    <submittedName>
        <fullName evidence="6">Uncharacterized protein LOC115209321</fullName>
    </submittedName>
</protein>
<accession>A0A6P7S5S3</accession>
<evidence type="ECO:0000256" key="1">
    <source>
        <dbReference type="ARBA" id="ARBA00004141"/>
    </source>
</evidence>
<dbReference type="Gene3D" id="1.20.140.150">
    <property type="match status" value="1"/>
</dbReference>
<evidence type="ECO:0000313" key="5">
    <source>
        <dbReference type="Proteomes" id="UP000515154"/>
    </source>
</evidence>
<keyword evidence="4" id="KW-0472">Membrane</keyword>
<gene>
    <name evidence="6" type="primary">LOC115209321</name>
</gene>
<evidence type="ECO:0000313" key="6">
    <source>
        <dbReference type="RefSeq" id="XP_029633525.1"/>
    </source>
</evidence>
<dbReference type="Proteomes" id="UP000515154">
    <property type="component" value="Linkage group LG3"/>
</dbReference>
<evidence type="ECO:0000256" key="4">
    <source>
        <dbReference type="ARBA" id="ARBA00023136"/>
    </source>
</evidence>
<reference evidence="6" key="1">
    <citation type="submission" date="2025-08" db="UniProtKB">
        <authorList>
            <consortium name="RefSeq"/>
        </authorList>
    </citation>
    <scope>IDENTIFICATION</scope>
</reference>
<keyword evidence="3" id="KW-1133">Transmembrane helix</keyword>
<evidence type="ECO:0000256" key="3">
    <source>
        <dbReference type="ARBA" id="ARBA00022989"/>
    </source>
</evidence>
<organism evidence="5 6">
    <name type="scientific">Octopus sinensis</name>
    <name type="common">East Asian common octopus</name>
    <dbReference type="NCBI Taxonomy" id="2607531"/>
    <lineage>
        <taxon>Eukaryota</taxon>
        <taxon>Metazoa</taxon>
        <taxon>Spiralia</taxon>
        <taxon>Lophotrochozoa</taxon>
        <taxon>Mollusca</taxon>
        <taxon>Cephalopoda</taxon>
        <taxon>Coleoidea</taxon>
        <taxon>Octopodiformes</taxon>
        <taxon>Octopoda</taxon>
        <taxon>Incirrata</taxon>
        <taxon>Octopodidae</taxon>
        <taxon>Octopus</taxon>
    </lineage>
</organism>
<name>A0A6P7S5S3_9MOLL</name>
<dbReference type="GO" id="GO:0016020">
    <property type="term" value="C:membrane"/>
    <property type="evidence" value="ECO:0007669"/>
    <property type="project" value="UniProtKB-SubCell"/>
</dbReference>
<dbReference type="PANTHER" id="PTHR21284">
    <property type="entry name" value="EG:80H7.2 PROTEIN"/>
    <property type="match status" value="1"/>
</dbReference>
<keyword evidence="5" id="KW-1185">Reference proteome</keyword>